<accession>A0ABP7L1D2</accession>
<keyword evidence="6" id="KW-1185">Reference proteome</keyword>
<dbReference type="InterPro" id="IPR015424">
    <property type="entry name" value="PyrdxlP-dep_Trfase"/>
</dbReference>
<reference evidence="6" key="1">
    <citation type="journal article" date="2019" name="Int. J. Syst. Evol. Microbiol.">
        <title>The Global Catalogue of Microorganisms (GCM) 10K type strain sequencing project: providing services to taxonomists for standard genome sequencing and annotation.</title>
        <authorList>
            <consortium name="The Broad Institute Genomics Platform"/>
            <consortium name="The Broad Institute Genome Sequencing Center for Infectious Disease"/>
            <person name="Wu L."/>
            <person name="Ma J."/>
        </authorList>
    </citation>
    <scope>NUCLEOTIDE SEQUENCE [LARGE SCALE GENOMIC DNA]</scope>
    <source>
        <strain evidence="6">JCM 16578</strain>
    </source>
</reference>
<keyword evidence="1" id="KW-0032">Aminotransferase</keyword>
<evidence type="ECO:0000259" key="4">
    <source>
        <dbReference type="Pfam" id="PF00155"/>
    </source>
</evidence>
<dbReference type="Proteomes" id="UP001501563">
    <property type="component" value="Unassembled WGS sequence"/>
</dbReference>
<keyword evidence="2" id="KW-0808">Transferase</keyword>
<name>A0ABP7L1D2_9ACTN</name>
<evidence type="ECO:0000256" key="3">
    <source>
        <dbReference type="ARBA" id="ARBA00022898"/>
    </source>
</evidence>
<feature type="domain" description="Aminotransferase class I/classII large" evidence="4">
    <location>
        <begin position="8"/>
        <end position="326"/>
    </location>
</feature>
<keyword evidence="3" id="KW-0663">Pyridoxal phosphate</keyword>
<dbReference type="CDD" id="cd00609">
    <property type="entry name" value="AAT_like"/>
    <property type="match status" value="1"/>
</dbReference>
<organism evidence="5 6">
    <name type="scientific">Streptomyces lannensis</name>
    <dbReference type="NCBI Taxonomy" id="766498"/>
    <lineage>
        <taxon>Bacteria</taxon>
        <taxon>Bacillati</taxon>
        <taxon>Actinomycetota</taxon>
        <taxon>Actinomycetes</taxon>
        <taxon>Kitasatosporales</taxon>
        <taxon>Streptomycetaceae</taxon>
        <taxon>Streptomyces</taxon>
    </lineage>
</organism>
<dbReference type="InterPro" id="IPR050106">
    <property type="entry name" value="HistidinolP_aminotransfase"/>
</dbReference>
<comment type="caution">
    <text evidence="5">The sequence shown here is derived from an EMBL/GenBank/DDBJ whole genome shotgun (WGS) entry which is preliminary data.</text>
</comment>
<sequence length="330" mass="36148">MGDRPEYRLAHNENPHAPAEEVAAALHATITEVNRYPEFRPERLTGLLAEWQDVPPASVAVGQGAGGVAHDLFRALLRPGDNVVSTAPGFDLYPMLCAMTDTNAVTVPMDAGGHNDLTALAESIDDRTRLVIVCNPHNPTGTLADWARLTAFFERVPVHVTILLDEAYIDFAPDFDGPSARDRLSAWPNLVILRTFSKSHALAALRVGYALASAALVERIRRHQLPFGMNQFQLDAVRAALGAEHETRERIADLVNQRDRVRTELLRLGWTVPDSRANFLWLADAERVEPAVAALTRAGVAVRPYPGRGIRLTVGRKQDNDAVLAALSEV</sequence>
<dbReference type="InterPro" id="IPR004839">
    <property type="entry name" value="Aminotransferase_I/II_large"/>
</dbReference>
<dbReference type="RefSeq" id="WP_345553282.1">
    <property type="nucleotide sequence ID" value="NZ_BAAAZA010000030.1"/>
</dbReference>
<dbReference type="Gene3D" id="3.40.640.10">
    <property type="entry name" value="Type I PLP-dependent aspartate aminotransferase-like (Major domain)"/>
    <property type="match status" value="1"/>
</dbReference>
<dbReference type="PANTHER" id="PTHR43643:SF3">
    <property type="entry name" value="HISTIDINOL-PHOSPHATE AMINOTRANSFERASE"/>
    <property type="match status" value="1"/>
</dbReference>
<dbReference type="PANTHER" id="PTHR43643">
    <property type="entry name" value="HISTIDINOL-PHOSPHATE AMINOTRANSFERASE 2"/>
    <property type="match status" value="1"/>
</dbReference>
<evidence type="ECO:0000313" key="5">
    <source>
        <dbReference type="EMBL" id="GAA3893168.1"/>
    </source>
</evidence>
<gene>
    <name evidence="5" type="primary">hisC_3</name>
    <name evidence="5" type="ORF">GCM10022207_71300</name>
</gene>
<evidence type="ECO:0000256" key="1">
    <source>
        <dbReference type="ARBA" id="ARBA00022576"/>
    </source>
</evidence>
<dbReference type="SUPFAM" id="SSF53383">
    <property type="entry name" value="PLP-dependent transferases"/>
    <property type="match status" value="1"/>
</dbReference>
<dbReference type="EMBL" id="BAAAZA010000030">
    <property type="protein sequence ID" value="GAA3893168.1"/>
    <property type="molecule type" value="Genomic_DNA"/>
</dbReference>
<evidence type="ECO:0000256" key="2">
    <source>
        <dbReference type="ARBA" id="ARBA00022679"/>
    </source>
</evidence>
<proteinExistence type="predicted"/>
<dbReference type="InterPro" id="IPR015422">
    <property type="entry name" value="PyrdxlP-dep_Trfase_small"/>
</dbReference>
<protein>
    <submittedName>
        <fullName evidence="5">Histidinol-phosphate transaminase</fullName>
    </submittedName>
</protein>
<evidence type="ECO:0000313" key="6">
    <source>
        <dbReference type="Proteomes" id="UP001501563"/>
    </source>
</evidence>
<dbReference type="InterPro" id="IPR015421">
    <property type="entry name" value="PyrdxlP-dep_Trfase_major"/>
</dbReference>
<dbReference type="Pfam" id="PF00155">
    <property type="entry name" value="Aminotran_1_2"/>
    <property type="match status" value="1"/>
</dbReference>
<dbReference type="Gene3D" id="3.90.1150.10">
    <property type="entry name" value="Aspartate Aminotransferase, domain 1"/>
    <property type="match status" value="1"/>
</dbReference>